<evidence type="ECO:0000256" key="1">
    <source>
        <dbReference type="SAM" id="MobiDB-lite"/>
    </source>
</evidence>
<name>A0AAN8VLK7_9MAGN</name>
<dbReference type="PANTHER" id="PTHR36378">
    <property type="entry name" value="COTTON FIBER PROTEIN"/>
    <property type="match status" value="1"/>
</dbReference>
<accession>A0AAN8VLK7</accession>
<sequence>MEAQQNGAIFPVNDNAIAPSAKPPRDVAKARKKKKSGGALQMLRAALFMLRKRSKGKKSESLQLEVASTGILKDLVGSMRPLHLQTPNSPPPALIESGKAIVVQENYQDVFAPPFSPSAASSSSSSGTISRYASAQSLQDLDRDETVELDEEGGDLKIDAKAEEFIAQFYESMRLQRLGSFNRYSEMLARSTR</sequence>
<organism evidence="2 3">
    <name type="scientific">Dillenia turbinata</name>
    <dbReference type="NCBI Taxonomy" id="194707"/>
    <lineage>
        <taxon>Eukaryota</taxon>
        <taxon>Viridiplantae</taxon>
        <taxon>Streptophyta</taxon>
        <taxon>Embryophyta</taxon>
        <taxon>Tracheophyta</taxon>
        <taxon>Spermatophyta</taxon>
        <taxon>Magnoliopsida</taxon>
        <taxon>eudicotyledons</taxon>
        <taxon>Gunneridae</taxon>
        <taxon>Pentapetalae</taxon>
        <taxon>Dilleniales</taxon>
        <taxon>Dilleniaceae</taxon>
        <taxon>Dillenia</taxon>
    </lineage>
</organism>
<comment type="caution">
    <text evidence="2">The sequence shown here is derived from an EMBL/GenBank/DDBJ whole genome shotgun (WGS) entry which is preliminary data.</text>
</comment>
<evidence type="ECO:0000313" key="3">
    <source>
        <dbReference type="Proteomes" id="UP001370490"/>
    </source>
</evidence>
<dbReference type="PANTHER" id="PTHR36378:SF1">
    <property type="entry name" value="COTTON FIBER PROTEIN"/>
    <property type="match status" value="1"/>
</dbReference>
<dbReference type="Pfam" id="PF05553">
    <property type="entry name" value="DUF761"/>
    <property type="match status" value="1"/>
</dbReference>
<dbReference type="Proteomes" id="UP001370490">
    <property type="component" value="Unassembled WGS sequence"/>
</dbReference>
<proteinExistence type="predicted"/>
<reference evidence="2 3" key="1">
    <citation type="submission" date="2023-12" db="EMBL/GenBank/DDBJ databases">
        <title>A high-quality genome assembly for Dillenia turbinata (Dilleniales).</title>
        <authorList>
            <person name="Chanderbali A."/>
        </authorList>
    </citation>
    <scope>NUCLEOTIDE SEQUENCE [LARGE SCALE GENOMIC DNA]</scope>
    <source>
        <strain evidence="2">LSX21</strain>
        <tissue evidence="2">Leaf</tissue>
    </source>
</reference>
<evidence type="ECO:0000313" key="2">
    <source>
        <dbReference type="EMBL" id="KAK6937328.1"/>
    </source>
</evidence>
<dbReference type="EMBL" id="JBAMMX010000006">
    <property type="protein sequence ID" value="KAK6937328.1"/>
    <property type="molecule type" value="Genomic_DNA"/>
</dbReference>
<feature type="region of interest" description="Disordered" evidence="1">
    <location>
        <begin position="1"/>
        <end position="38"/>
    </location>
</feature>
<dbReference type="InterPro" id="IPR008480">
    <property type="entry name" value="DUF761_pln"/>
</dbReference>
<keyword evidence="3" id="KW-1185">Reference proteome</keyword>
<dbReference type="AlphaFoldDB" id="A0AAN8VLK7"/>
<gene>
    <name evidence="2" type="ORF">RJ641_030836</name>
</gene>
<protein>
    <submittedName>
        <fullName evidence="2">Uncharacterized protein</fullName>
    </submittedName>
</protein>